<feature type="region of interest" description="Disordered" evidence="1">
    <location>
        <begin position="456"/>
        <end position="475"/>
    </location>
</feature>
<sequence>MPTRAVRLKPITFYSQQDSRLQRLGRVFTYARTPMELPSSAPHVSNSSQQNSTRKQVLTTLPSILNHDYLTATTFPFQLVSPNPEAIPPNVRILNQADMRQKVVEILSGTANGCLQELGYYPGMPIKLQELEARNKNWQKENLKLYEDNKRLVQTLKSQAESLKLFQAPDSEKINYISSLEMENRALKVQLEQLQSKPSSEAFQTVVNDQQYATLQRDYTALAETYNLAYQEIVRLREIVRTGQNIYQPHQKQDQNSLHNPQQQKPNAPTARRNPPPQIPQIQTQIGFGMGGPVKGQHHFVSSPAAISPVNQYAFAQNQHQQQARHNETYAGQSDHSLRRQHPAPPNQSHRRTSGNVMSPGNSSMQAHQQMVGQNQSCGVRRAFNGAGKFFEARIFPSPFRTKFRDRTKQSESSTRVGSCFPNRPPYYGTKRLRSFFSPTLTASQWSNHNKDWISPASKSNFPGQFTASASKCSP</sequence>
<protein>
    <submittedName>
        <fullName evidence="2">Uncharacterized protein</fullName>
    </submittedName>
</protein>
<feature type="compositionally biased region" description="Polar residues" evidence="1">
    <location>
        <begin position="354"/>
        <end position="364"/>
    </location>
</feature>
<dbReference type="STRING" id="945553.A0A0D2QE91"/>
<dbReference type="OrthoDB" id="3263403at2759"/>
<organism evidence="2 3">
    <name type="scientific">Hypholoma sublateritium (strain FD-334 SS-4)</name>
    <dbReference type="NCBI Taxonomy" id="945553"/>
    <lineage>
        <taxon>Eukaryota</taxon>
        <taxon>Fungi</taxon>
        <taxon>Dikarya</taxon>
        <taxon>Basidiomycota</taxon>
        <taxon>Agaricomycotina</taxon>
        <taxon>Agaricomycetes</taxon>
        <taxon>Agaricomycetidae</taxon>
        <taxon>Agaricales</taxon>
        <taxon>Agaricineae</taxon>
        <taxon>Strophariaceae</taxon>
        <taxon>Hypholoma</taxon>
    </lineage>
</organism>
<feature type="compositionally biased region" description="Polar residues" evidence="1">
    <location>
        <begin position="457"/>
        <end position="475"/>
    </location>
</feature>
<gene>
    <name evidence="2" type="ORF">HYPSUDRAFT_246213</name>
</gene>
<feature type="compositionally biased region" description="Polar residues" evidence="1">
    <location>
        <begin position="250"/>
        <end position="265"/>
    </location>
</feature>
<reference evidence="3" key="1">
    <citation type="submission" date="2014-04" db="EMBL/GenBank/DDBJ databases">
        <title>Evolutionary Origins and Diversification of the Mycorrhizal Mutualists.</title>
        <authorList>
            <consortium name="DOE Joint Genome Institute"/>
            <consortium name="Mycorrhizal Genomics Consortium"/>
            <person name="Kohler A."/>
            <person name="Kuo A."/>
            <person name="Nagy L.G."/>
            <person name="Floudas D."/>
            <person name="Copeland A."/>
            <person name="Barry K.W."/>
            <person name="Cichocki N."/>
            <person name="Veneault-Fourrey C."/>
            <person name="LaButti K."/>
            <person name="Lindquist E.A."/>
            <person name="Lipzen A."/>
            <person name="Lundell T."/>
            <person name="Morin E."/>
            <person name="Murat C."/>
            <person name="Riley R."/>
            <person name="Ohm R."/>
            <person name="Sun H."/>
            <person name="Tunlid A."/>
            <person name="Henrissat B."/>
            <person name="Grigoriev I.V."/>
            <person name="Hibbett D.S."/>
            <person name="Martin F."/>
        </authorList>
    </citation>
    <scope>NUCLEOTIDE SEQUENCE [LARGE SCALE GENOMIC DNA]</scope>
    <source>
        <strain evidence="3">FD-334 SS-4</strain>
    </source>
</reference>
<accession>A0A0D2QE91</accession>
<feature type="region of interest" description="Disordered" evidence="1">
    <location>
        <begin position="317"/>
        <end position="364"/>
    </location>
</feature>
<evidence type="ECO:0000313" key="2">
    <source>
        <dbReference type="EMBL" id="KJA29920.1"/>
    </source>
</evidence>
<name>A0A0D2QE91_HYPSF</name>
<evidence type="ECO:0000256" key="1">
    <source>
        <dbReference type="SAM" id="MobiDB-lite"/>
    </source>
</evidence>
<keyword evidence="3" id="KW-1185">Reference proteome</keyword>
<dbReference type="Proteomes" id="UP000054270">
    <property type="component" value="Unassembled WGS sequence"/>
</dbReference>
<dbReference type="AlphaFoldDB" id="A0A0D2QE91"/>
<dbReference type="EMBL" id="KN817518">
    <property type="protein sequence ID" value="KJA29920.1"/>
    <property type="molecule type" value="Genomic_DNA"/>
</dbReference>
<evidence type="ECO:0000313" key="3">
    <source>
        <dbReference type="Proteomes" id="UP000054270"/>
    </source>
</evidence>
<proteinExistence type="predicted"/>
<feature type="region of interest" description="Disordered" evidence="1">
    <location>
        <begin position="250"/>
        <end position="300"/>
    </location>
</feature>